<dbReference type="AlphaFoldDB" id="A0A8K0CZ03"/>
<dbReference type="Proteomes" id="UP000801492">
    <property type="component" value="Unassembled WGS sequence"/>
</dbReference>
<gene>
    <name evidence="2" type="ORF">ILUMI_13201</name>
</gene>
<comment type="caution">
    <text evidence="2">The sequence shown here is derived from an EMBL/GenBank/DDBJ whole genome shotgun (WGS) entry which is preliminary data.</text>
</comment>
<dbReference type="Pfam" id="PF13358">
    <property type="entry name" value="DDE_3"/>
    <property type="match status" value="1"/>
</dbReference>
<organism evidence="2 3">
    <name type="scientific">Ignelater luminosus</name>
    <name type="common">Cucubano</name>
    <name type="synonym">Pyrophorus luminosus</name>
    <dbReference type="NCBI Taxonomy" id="2038154"/>
    <lineage>
        <taxon>Eukaryota</taxon>
        <taxon>Metazoa</taxon>
        <taxon>Ecdysozoa</taxon>
        <taxon>Arthropoda</taxon>
        <taxon>Hexapoda</taxon>
        <taxon>Insecta</taxon>
        <taxon>Pterygota</taxon>
        <taxon>Neoptera</taxon>
        <taxon>Endopterygota</taxon>
        <taxon>Coleoptera</taxon>
        <taxon>Polyphaga</taxon>
        <taxon>Elateriformia</taxon>
        <taxon>Elateroidea</taxon>
        <taxon>Elateridae</taxon>
        <taxon>Agrypninae</taxon>
        <taxon>Pyrophorini</taxon>
        <taxon>Ignelater</taxon>
    </lineage>
</organism>
<protein>
    <recommendedName>
        <fullName evidence="1">Tc1-like transposase DDE domain-containing protein</fullName>
    </recommendedName>
</protein>
<dbReference type="GO" id="GO:0003676">
    <property type="term" value="F:nucleic acid binding"/>
    <property type="evidence" value="ECO:0007669"/>
    <property type="project" value="InterPro"/>
</dbReference>
<evidence type="ECO:0000259" key="1">
    <source>
        <dbReference type="Pfam" id="PF13358"/>
    </source>
</evidence>
<feature type="domain" description="Tc1-like transposase DDE" evidence="1">
    <location>
        <begin position="128"/>
        <end position="289"/>
    </location>
</feature>
<dbReference type="EMBL" id="VTPC01008320">
    <property type="protein sequence ID" value="KAF2892972.1"/>
    <property type="molecule type" value="Genomic_DNA"/>
</dbReference>
<dbReference type="OrthoDB" id="6770629at2759"/>
<accession>A0A8K0CZ03</accession>
<proteinExistence type="predicted"/>
<dbReference type="PANTHER" id="PTHR33939:SF1">
    <property type="entry name" value="DUF4371 DOMAIN-CONTAINING PROTEIN"/>
    <property type="match status" value="1"/>
</dbReference>
<dbReference type="InterPro" id="IPR038717">
    <property type="entry name" value="Tc1-like_DDE_dom"/>
</dbReference>
<reference evidence="2" key="1">
    <citation type="submission" date="2019-08" db="EMBL/GenBank/DDBJ databases">
        <title>The genome of the North American firefly Photinus pyralis.</title>
        <authorList>
            <consortium name="Photinus pyralis genome working group"/>
            <person name="Fallon T.R."/>
            <person name="Sander Lower S.E."/>
            <person name="Weng J.-K."/>
        </authorList>
    </citation>
    <scope>NUCLEOTIDE SEQUENCE</scope>
    <source>
        <strain evidence="2">TRF0915ILg1</strain>
        <tissue evidence="2">Whole body</tissue>
    </source>
</reference>
<evidence type="ECO:0000313" key="2">
    <source>
        <dbReference type="EMBL" id="KAF2892972.1"/>
    </source>
</evidence>
<dbReference type="InterPro" id="IPR036397">
    <property type="entry name" value="RNaseH_sf"/>
</dbReference>
<dbReference type="PANTHER" id="PTHR33939">
    <property type="entry name" value="PROTEIN CBG22215"/>
    <property type="match status" value="1"/>
</dbReference>
<dbReference type="Gene3D" id="3.30.420.10">
    <property type="entry name" value="Ribonuclease H-like superfamily/Ribonuclease H"/>
    <property type="match status" value="2"/>
</dbReference>
<evidence type="ECO:0000313" key="3">
    <source>
        <dbReference type="Proteomes" id="UP000801492"/>
    </source>
</evidence>
<name>A0A8K0CZ03_IGNLU</name>
<sequence length="409" mass="47487">MTTHLKKEGRELLLKVFDYFKKEQDNGGSLVSVNAVQKRTADALGVSAKTVSSVCALRKSGSDLTPRQRVFPKRKWLHLPATIKKEDLDLQKQTIERVCASSQVVSRRNAFLRRYLKNVNSLAPSQFVFIDETWVFSKGSTKNSWQDNSIESLQQPAKASDGKRYIIVHARTKNGFIEGASLIVGTKNKSLDYHDNMRWFKEQVLKKLEEPLIIILDHASFHSRKSERYSTAAWNLLGIANNNIVKGSKYIIDELAAFYGHEILWLPPYHCHFNPIELIWGIAKNHYDKTITSTSGWEKDVLQPWKEALDQITPEVWRKCVHHTETIIENTYQREKVIDEVRPLVFIKRLIPFLNEHYLDGQYVFWPDMASSHYAKDTIAVFKKYGLRYIPKTEIVPNVFQLRPIEHFW</sequence>
<keyword evidence="3" id="KW-1185">Reference proteome</keyword>